<sequence length="156" mass="18938">MLKNIILILRLLRFFLLGLFCLICILMYVGALKFFPFKYKFEYYQIYFFITLITLPFFRNLHNEWFKASDSDDQQKSYKQKALDMYHQDMSQHHKGGKWSTKGVNVNPYEYTSDYTMAYDDMFGWVYDLAKRIFISLIFIVFAPIFFIIIYIKKHD</sequence>
<protein>
    <submittedName>
        <fullName evidence="2">Uncharacterized protein</fullName>
    </submittedName>
</protein>
<keyword evidence="1" id="KW-0472">Membrane</keyword>
<dbReference type="STRING" id="1423777.FD46_GL000293"/>
<organism evidence="2 3">
    <name type="scientific">Liquorilactobacillus oeni DSM 19972</name>
    <dbReference type="NCBI Taxonomy" id="1423777"/>
    <lineage>
        <taxon>Bacteria</taxon>
        <taxon>Bacillati</taxon>
        <taxon>Bacillota</taxon>
        <taxon>Bacilli</taxon>
        <taxon>Lactobacillales</taxon>
        <taxon>Lactobacillaceae</taxon>
        <taxon>Liquorilactobacillus</taxon>
    </lineage>
</organism>
<evidence type="ECO:0000313" key="3">
    <source>
        <dbReference type="Proteomes" id="UP000051686"/>
    </source>
</evidence>
<reference evidence="2 3" key="1">
    <citation type="journal article" date="2015" name="Genome Announc.">
        <title>Expanding the biotechnology potential of lactobacilli through comparative genomics of 213 strains and associated genera.</title>
        <authorList>
            <person name="Sun Z."/>
            <person name="Harris H.M."/>
            <person name="McCann A."/>
            <person name="Guo C."/>
            <person name="Argimon S."/>
            <person name="Zhang W."/>
            <person name="Yang X."/>
            <person name="Jeffery I.B."/>
            <person name="Cooney J.C."/>
            <person name="Kagawa T.F."/>
            <person name="Liu W."/>
            <person name="Song Y."/>
            <person name="Salvetti E."/>
            <person name="Wrobel A."/>
            <person name="Rasinkangas P."/>
            <person name="Parkhill J."/>
            <person name="Rea M.C."/>
            <person name="O'Sullivan O."/>
            <person name="Ritari J."/>
            <person name="Douillard F.P."/>
            <person name="Paul Ross R."/>
            <person name="Yang R."/>
            <person name="Briner A.E."/>
            <person name="Felis G.E."/>
            <person name="de Vos W.M."/>
            <person name="Barrangou R."/>
            <person name="Klaenhammer T.R."/>
            <person name="Caufield P.W."/>
            <person name="Cui Y."/>
            <person name="Zhang H."/>
            <person name="O'Toole P.W."/>
        </authorList>
    </citation>
    <scope>NUCLEOTIDE SEQUENCE [LARGE SCALE GENOMIC DNA]</scope>
    <source>
        <strain evidence="2 3">DSM 19972</strain>
    </source>
</reference>
<keyword evidence="3" id="KW-1185">Reference proteome</keyword>
<dbReference type="RefSeq" id="WP_057895199.1">
    <property type="nucleotide sequence ID" value="NZ_AZEH01000001.1"/>
</dbReference>
<dbReference type="EMBL" id="AZEH01000001">
    <property type="protein sequence ID" value="KRL06621.1"/>
    <property type="molecule type" value="Genomic_DNA"/>
</dbReference>
<dbReference type="Proteomes" id="UP000051686">
    <property type="component" value="Unassembled WGS sequence"/>
</dbReference>
<name>A0A0R1MEP2_9LACO</name>
<accession>A0A0R1MEP2</accession>
<comment type="caution">
    <text evidence="2">The sequence shown here is derived from an EMBL/GenBank/DDBJ whole genome shotgun (WGS) entry which is preliminary data.</text>
</comment>
<dbReference type="AlphaFoldDB" id="A0A0R1MEP2"/>
<evidence type="ECO:0000313" key="2">
    <source>
        <dbReference type="EMBL" id="KRL06621.1"/>
    </source>
</evidence>
<evidence type="ECO:0000256" key="1">
    <source>
        <dbReference type="SAM" id="Phobius"/>
    </source>
</evidence>
<proteinExistence type="predicted"/>
<keyword evidence="1" id="KW-0812">Transmembrane</keyword>
<gene>
    <name evidence="2" type="ORF">FD46_GL000293</name>
</gene>
<feature type="transmembrane region" description="Helical" evidence="1">
    <location>
        <begin position="12"/>
        <end position="31"/>
    </location>
</feature>
<keyword evidence="1" id="KW-1133">Transmembrane helix</keyword>
<dbReference type="PATRIC" id="fig|1423777.3.peg.310"/>
<feature type="transmembrane region" description="Helical" evidence="1">
    <location>
        <begin position="133"/>
        <end position="152"/>
    </location>
</feature>
<feature type="transmembrane region" description="Helical" evidence="1">
    <location>
        <begin position="43"/>
        <end position="61"/>
    </location>
</feature>